<dbReference type="InterPro" id="IPR003660">
    <property type="entry name" value="HAMP_dom"/>
</dbReference>
<dbReference type="Gene3D" id="6.10.340.10">
    <property type="match status" value="1"/>
</dbReference>
<dbReference type="GO" id="GO:0006935">
    <property type="term" value="P:chemotaxis"/>
    <property type="evidence" value="ECO:0007669"/>
    <property type="project" value="InterPro"/>
</dbReference>
<dbReference type="InterPro" id="IPR007891">
    <property type="entry name" value="CHASE3"/>
</dbReference>
<keyword evidence="3 5" id="KW-0807">Transducer</keyword>
<evidence type="ECO:0000256" key="6">
    <source>
        <dbReference type="SAM" id="Coils"/>
    </source>
</evidence>
<evidence type="ECO:0000256" key="4">
    <source>
        <dbReference type="ARBA" id="ARBA00029447"/>
    </source>
</evidence>
<dbReference type="AlphaFoldDB" id="A0A5M6IDV0"/>
<evidence type="ECO:0000256" key="3">
    <source>
        <dbReference type="ARBA" id="ARBA00023224"/>
    </source>
</evidence>
<dbReference type="GO" id="GO:0007165">
    <property type="term" value="P:signal transduction"/>
    <property type="evidence" value="ECO:0007669"/>
    <property type="project" value="UniProtKB-KW"/>
</dbReference>
<organism evidence="11 12">
    <name type="scientific">Roseospira marina</name>
    <dbReference type="NCBI Taxonomy" id="140057"/>
    <lineage>
        <taxon>Bacteria</taxon>
        <taxon>Pseudomonadati</taxon>
        <taxon>Pseudomonadota</taxon>
        <taxon>Alphaproteobacteria</taxon>
        <taxon>Rhodospirillales</taxon>
        <taxon>Rhodospirillaceae</taxon>
        <taxon>Roseospira</taxon>
    </lineage>
</organism>
<evidence type="ECO:0000256" key="5">
    <source>
        <dbReference type="PROSITE-ProRule" id="PRU00284"/>
    </source>
</evidence>
<dbReference type="SMART" id="SM00304">
    <property type="entry name" value="HAMP"/>
    <property type="match status" value="2"/>
</dbReference>
<evidence type="ECO:0000256" key="2">
    <source>
        <dbReference type="ARBA" id="ARBA00022519"/>
    </source>
</evidence>
<dbReference type="Gene3D" id="1.10.287.950">
    <property type="entry name" value="Methyl-accepting chemotaxis protein"/>
    <property type="match status" value="1"/>
</dbReference>
<dbReference type="InterPro" id="IPR000727">
    <property type="entry name" value="T_SNARE_dom"/>
</dbReference>
<dbReference type="Pfam" id="PF00672">
    <property type="entry name" value="HAMP"/>
    <property type="match status" value="1"/>
</dbReference>
<dbReference type="CDD" id="cd06225">
    <property type="entry name" value="HAMP"/>
    <property type="match status" value="1"/>
</dbReference>
<dbReference type="PROSITE" id="PS50192">
    <property type="entry name" value="T_SNARE"/>
    <property type="match status" value="1"/>
</dbReference>
<evidence type="ECO:0000256" key="7">
    <source>
        <dbReference type="SAM" id="Phobius"/>
    </source>
</evidence>
<feature type="domain" description="HAMP" evidence="10">
    <location>
        <begin position="212"/>
        <end position="265"/>
    </location>
</feature>
<dbReference type="Pfam" id="PF00015">
    <property type="entry name" value="MCPsignal"/>
    <property type="match status" value="1"/>
</dbReference>
<evidence type="ECO:0000313" key="12">
    <source>
        <dbReference type="Proteomes" id="UP000324065"/>
    </source>
</evidence>
<dbReference type="SMART" id="SM00283">
    <property type="entry name" value="MA"/>
    <property type="match status" value="1"/>
</dbReference>
<dbReference type="EMBL" id="VWPJ01000004">
    <property type="protein sequence ID" value="KAA5606461.1"/>
    <property type="molecule type" value="Genomic_DNA"/>
</dbReference>
<dbReference type="PRINTS" id="PR00260">
    <property type="entry name" value="CHEMTRNSDUCR"/>
</dbReference>
<dbReference type="GO" id="GO:0004888">
    <property type="term" value="F:transmembrane signaling receptor activity"/>
    <property type="evidence" value="ECO:0007669"/>
    <property type="project" value="InterPro"/>
</dbReference>
<keyword evidence="7" id="KW-0472">Membrane</keyword>
<evidence type="ECO:0000259" key="10">
    <source>
        <dbReference type="PROSITE" id="PS50885"/>
    </source>
</evidence>
<keyword evidence="12" id="KW-1185">Reference proteome</keyword>
<comment type="subcellular location">
    <subcellularLocation>
        <location evidence="1">Cell inner membrane</location>
        <topology evidence="1">Multi-pass membrane protein</topology>
    </subcellularLocation>
</comment>
<dbReference type="InterPro" id="IPR004089">
    <property type="entry name" value="MCPsignal_dom"/>
</dbReference>
<feature type="transmembrane region" description="Helical" evidence="7">
    <location>
        <begin position="184"/>
        <end position="210"/>
    </location>
</feature>
<dbReference type="SUPFAM" id="SSF58104">
    <property type="entry name" value="Methyl-accepting chemotaxis protein (MCP) signaling domain"/>
    <property type="match status" value="1"/>
</dbReference>
<dbReference type="PROSITE" id="PS50885">
    <property type="entry name" value="HAMP"/>
    <property type="match status" value="1"/>
</dbReference>
<evidence type="ECO:0000256" key="1">
    <source>
        <dbReference type="ARBA" id="ARBA00004429"/>
    </source>
</evidence>
<dbReference type="GO" id="GO:0005886">
    <property type="term" value="C:plasma membrane"/>
    <property type="evidence" value="ECO:0007669"/>
    <property type="project" value="UniProtKB-SubCell"/>
</dbReference>
<evidence type="ECO:0000313" key="11">
    <source>
        <dbReference type="EMBL" id="KAA5606461.1"/>
    </source>
</evidence>
<protein>
    <submittedName>
        <fullName evidence="11">HAMP domain-containing protein</fullName>
    </submittedName>
</protein>
<dbReference type="Pfam" id="PF05227">
    <property type="entry name" value="CHASE3"/>
    <property type="match status" value="1"/>
</dbReference>
<sequence>MMSWLNSQPISRKFILVFAIIFLVIVGSGLAIGYEVSNARSKVHDSQRISSMAVDLNEVFGAATEQLLAIRGLLITGDRRMIEHYTASGKVFDETLVDLKSKLMTPRTRALADAIQETVETWRSTVAEHQIRLMRQPLTVPEAKVLEYIGRGDVFFADLKRDYEAFQDLAQSLNTQTLADTDTAFTVTLMASVAGPVLSAVIAVVALLLLTQTIARPISSMTGVMKRLSNRDYGVAVTGLGRRDEIGQMAQTIAVFKDGLAEADRLTEAQKRDAEAQTERAHRIDTLCSGFDASSSRTVNAVAKAAGDLHTNSEGMSATAEETSRQATMVAAGSEEASTNVGTVAVATEELTASIEEIGRQVTQASQVASTAVAQANETNQKIKGLADAAQKIGDVVSLITDIAAQTNLLALNATIEAARAGEAGKGFAVVASEVKNLANQTSRATDSIAAQIGGVQTSTKDAVTAIEIITKTIADVDEIAASIAAAIEEQTAATQEIARNVEQASHGTREVSENITGVKDAADDTGRAADGIRQAAQSLTEEAETLRREVNRFLSDVRNA</sequence>
<name>A0A5M6IDV0_9PROT</name>
<evidence type="ECO:0000259" key="9">
    <source>
        <dbReference type="PROSITE" id="PS50192"/>
    </source>
</evidence>
<keyword evidence="7" id="KW-1133">Transmembrane helix</keyword>
<gene>
    <name evidence="11" type="ORF">F1188_06230</name>
</gene>
<comment type="similarity">
    <text evidence="4">Belongs to the methyl-accepting chemotaxis (MCP) protein family.</text>
</comment>
<feature type="domain" description="T-SNARE coiled-coil homology" evidence="9">
    <location>
        <begin position="457"/>
        <end position="519"/>
    </location>
</feature>
<dbReference type="Proteomes" id="UP000324065">
    <property type="component" value="Unassembled WGS sequence"/>
</dbReference>
<comment type="caution">
    <text evidence="11">The sequence shown here is derived from an EMBL/GenBank/DDBJ whole genome shotgun (WGS) entry which is preliminary data.</text>
</comment>
<evidence type="ECO:0000259" key="8">
    <source>
        <dbReference type="PROSITE" id="PS50111"/>
    </source>
</evidence>
<dbReference type="InterPro" id="IPR004090">
    <property type="entry name" value="Chemotax_Me-accpt_rcpt"/>
</dbReference>
<feature type="domain" description="Methyl-accepting transducer" evidence="8">
    <location>
        <begin position="312"/>
        <end position="534"/>
    </location>
</feature>
<dbReference type="PROSITE" id="PS50111">
    <property type="entry name" value="CHEMOTAXIS_TRANSDUC_2"/>
    <property type="match status" value="1"/>
</dbReference>
<keyword evidence="6" id="KW-0175">Coiled coil</keyword>
<keyword evidence="2" id="KW-0997">Cell inner membrane</keyword>
<dbReference type="PANTHER" id="PTHR32089">
    <property type="entry name" value="METHYL-ACCEPTING CHEMOTAXIS PROTEIN MCPB"/>
    <property type="match status" value="1"/>
</dbReference>
<dbReference type="PANTHER" id="PTHR32089:SF112">
    <property type="entry name" value="LYSOZYME-LIKE PROTEIN-RELATED"/>
    <property type="match status" value="1"/>
</dbReference>
<dbReference type="OrthoDB" id="8482111at2"/>
<keyword evidence="2" id="KW-1003">Cell membrane</keyword>
<keyword evidence="7" id="KW-0812">Transmembrane</keyword>
<feature type="coiled-coil region" evidence="6">
    <location>
        <begin position="530"/>
        <end position="557"/>
    </location>
</feature>
<accession>A0A5M6IDV0</accession>
<proteinExistence type="inferred from homology"/>
<reference evidence="11 12" key="1">
    <citation type="submission" date="2019-09" db="EMBL/GenBank/DDBJ databases">
        <title>Genome sequence of Roseospira marina, one of the more divergent members of the non-sulfur purple photosynthetic bacterial family, the Rhodospirillaceae.</title>
        <authorList>
            <person name="Meyer T."/>
            <person name="Kyndt J."/>
        </authorList>
    </citation>
    <scope>NUCLEOTIDE SEQUENCE [LARGE SCALE GENOMIC DNA]</scope>
    <source>
        <strain evidence="11 12">DSM 15113</strain>
    </source>
</reference>